<sequence length="453" mass="45971">MRLIHLLSGAVASVLLLGLVGVPGEIVIRAGDATRPWRPAGLGTPPIDVVGTVSATSQVVGGVAVSGRWGLTGDSLTGRRISDGGVAWTYRNDWGDDLVGHVVLDDRRLAAVWRDGRVTLIDAPEGRIVWQTGMPPGPGHEANRVYDEEWGAAWEISVARDGSVPVLVILHEGRLDVLDGRTGAVRWSYPPGPAGSCQVPGAARGVGQVVLVSGNCPGPDTGSGSGLGPSTGLGAGAGPGASAGAGASADAGAGASADAGAGAGASADAGAGPGAGSGPGAGTGPQPDVVLSAADGRPLWRFDGGALWHARDLGDGRLAYVDERGRLNVRRAGDGKPVWRVPLAGGGEASGGESMGVSAGLVTVRTRTQVTAYRTADGSLAWRRDLGDTWSDTVLTDGVHTYVAEDTRTLAKLDARTGRLIDRHRFKADITPAWMRDGLAGISVLYGDDVVVG</sequence>
<dbReference type="InterPro" id="IPR015943">
    <property type="entry name" value="WD40/YVTN_repeat-like_dom_sf"/>
</dbReference>
<dbReference type="EMBL" id="BAAAQX010000023">
    <property type="protein sequence ID" value="GAA2211883.1"/>
    <property type="molecule type" value="Genomic_DNA"/>
</dbReference>
<evidence type="ECO:0000259" key="2">
    <source>
        <dbReference type="Pfam" id="PF13360"/>
    </source>
</evidence>
<dbReference type="Proteomes" id="UP001499843">
    <property type="component" value="Unassembled WGS sequence"/>
</dbReference>
<feature type="domain" description="Pyrrolo-quinoline quinone repeat" evidence="2">
    <location>
        <begin position="62"/>
        <end position="190"/>
    </location>
</feature>
<feature type="domain" description="Pyrrolo-quinoline quinone repeat" evidence="2">
    <location>
        <begin position="333"/>
        <end position="420"/>
    </location>
</feature>
<feature type="compositionally biased region" description="Low complexity" evidence="1">
    <location>
        <begin position="244"/>
        <end position="270"/>
    </location>
</feature>
<feature type="region of interest" description="Disordered" evidence="1">
    <location>
        <begin position="238"/>
        <end position="290"/>
    </location>
</feature>
<evidence type="ECO:0000256" key="1">
    <source>
        <dbReference type="SAM" id="MobiDB-lite"/>
    </source>
</evidence>
<dbReference type="SUPFAM" id="SSF50998">
    <property type="entry name" value="Quinoprotein alcohol dehydrogenase-like"/>
    <property type="match status" value="1"/>
</dbReference>
<feature type="compositionally biased region" description="Gly residues" evidence="1">
    <location>
        <begin position="271"/>
        <end position="283"/>
    </location>
</feature>
<dbReference type="PANTHER" id="PTHR34512">
    <property type="entry name" value="CELL SURFACE PROTEIN"/>
    <property type="match status" value="1"/>
</dbReference>
<dbReference type="PANTHER" id="PTHR34512:SF30">
    <property type="entry name" value="OUTER MEMBRANE PROTEIN ASSEMBLY FACTOR BAMB"/>
    <property type="match status" value="1"/>
</dbReference>
<dbReference type="InterPro" id="IPR011047">
    <property type="entry name" value="Quinoprotein_ADH-like_sf"/>
</dbReference>
<accession>A0ABN3CR05</accession>
<proteinExistence type="predicted"/>
<name>A0ABN3CR05_9ACTN</name>
<gene>
    <name evidence="3" type="ORF">GCM10009850_073440</name>
</gene>
<reference evidence="3 4" key="1">
    <citation type="journal article" date="2019" name="Int. J. Syst. Evol. Microbiol.">
        <title>The Global Catalogue of Microorganisms (GCM) 10K type strain sequencing project: providing services to taxonomists for standard genome sequencing and annotation.</title>
        <authorList>
            <consortium name="The Broad Institute Genomics Platform"/>
            <consortium name="The Broad Institute Genome Sequencing Center for Infectious Disease"/>
            <person name="Wu L."/>
            <person name="Ma J."/>
        </authorList>
    </citation>
    <scope>NUCLEOTIDE SEQUENCE [LARGE SCALE GENOMIC DNA]</scope>
    <source>
        <strain evidence="3 4">JCM 16114</strain>
    </source>
</reference>
<dbReference type="Pfam" id="PF13360">
    <property type="entry name" value="PQQ_2"/>
    <property type="match status" value="2"/>
</dbReference>
<dbReference type="RefSeq" id="WP_344485321.1">
    <property type="nucleotide sequence ID" value="NZ_BAAAQX010000023.1"/>
</dbReference>
<keyword evidence="4" id="KW-1185">Reference proteome</keyword>
<protein>
    <recommendedName>
        <fullName evidence="2">Pyrrolo-quinoline quinone repeat domain-containing protein</fullName>
    </recommendedName>
</protein>
<dbReference type="Gene3D" id="2.130.10.10">
    <property type="entry name" value="YVTN repeat-like/Quinoprotein amine dehydrogenase"/>
    <property type="match status" value="2"/>
</dbReference>
<dbReference type="InterPro" id="IPR002372">
    <property type="entry name" value="PQQ_rpt_dom"/>
</dbReference>
<evidence type="ECO:0000313" key="3">
    <source>
        <dbReference type="EMBL" id="GAA2211883.1"/>
    </source>
</evidence>
<comment type="caution">
    <text evidence="3">The sequence shown here is derived from an EMBL/GenBank/DDBJ whole genome shotgun (WGS) entry which is preliminary data.</text>
</comment>
<organism evidence="3 4">
    <name type="scientific">Nonomuraea monospora</name>
    <dbReference type="NCBI Taxonomy" id="568818"/>
    <lineage>
        <taxon>Bacteria</taxon>
        <taxon>Bacillati</taxon>
        <taxon>Actinomycetota</taxon>
        <taxon>Actinomycetes</taxon>
        <taxon>Streptosporangiales</taxon>
        <taxon>Streptosporangiaceae</taxon>
        <taxon>Nonomuraea</taxon>
    </lineage>
</organism>
<evidence type="ECO:0000313" key="4">
    <source>
        <dbReference type="Proteomes" id="UP001499843"/>
    </source>
</evidence>